<accession>A0AAW1P256</accession>
<protein>
    <submittedName>
        <fullName evidence="2">Uncharacterized protein</fullName>
    </submittedName>
</protein>
<sequence>MRRGFLAADVGRSSRKKDGAAAGSQPAVASLTPAEEGLQALKLHSQKWKSNTRMNPPNMDWMFELDYEGKTVELSKAAVEALQNLYDEVDSGIPSELCKLLMPTQNPNRRIDGHRTVLHRLMDQDYPPAVSIPRQEEYRTHDSLPELLRTASPNLVDAKGNTVLHILLERSIKGKYFPDDSTSGYMARQEGPPDNWADRAEYVEPAFRQLVGAGWSLDTRNHAGITPADLLRMRWARLWRRSVAFHFAAAGRWSLLSVSCWSMRSVN</sequence>
<evidence type="ECO:0000256" key="1">
    <source>
        <dbReference type="SAM" id="MobiDB-lite"/>
    </source>
</evidence>
<comment type="caution">
    <text evidence="2">The sequence shown here is derived from an EMBL/GenBank/DDBJ whole genome shotgun (WGS) entry which is preliminary data.</text>
</comment>
<dbReference type="EMBL" id="JALJOQ010000076">
    <property type="protein sequence ID" value="KAK9801363.1"/>
    <property type="molecule type" value="Genomic_DNA"/>
</dbReference>
<evidence type="ECO:0000313" key="3">
    <source>
        <dbReference type="Proteomes" id="UP001465755"/>
    </source>
</evidence>
<dbReference type="InterPro" id="IPR036770">
    <property type="entry name" value="Ankyrin_rpt-contain_sf"/>
</dbReference>
<dbReference type="Proteomes" id="UP001465755">
    <property type="component" value="Unassembled WGS sequence"/>
</dbReference>
<dbReference type="Gene3D" id="1.25.40.20">
    <property type="entry name" value="Ankyrin repeat-containing domain"/>
    <property type="match status" value="1"/>
</dbReference>
<reference evidence="2 3" key="1">
    <citation type="journal article" date="2024" name="Nat. Commun.">
        <title>Phylogenomics reveals the evolutionary origins of lichenization in chlorophyte algae.</title>
        <authorList>
            <person name="Puginier C."/>
            <person name="Libourel C."/>
            <person name="Otte J."/>
            <person name="Skaloud P."/>
            <person name="Haon M."/>
            <person name="Grisel S."/>
            <person name="Petersen M."/>
            <person name="Berrin J.G."/>
            <person name="Delaux P.M."/>
            <person name="Dal Grande F."/>
            <person name="Keller J."/>
        </authorList>
    </citation>
    <scope>NUCLEOTIDE SEQUENCE [LARGE SCALE GENOMIC DNA]</scope>
    <source>
        <strain evidence="2 3">SAG 2036</strain>
    </source>
</reference>
<gene>
    <name evidence="2" type="ORF">WJX73_000187</name>
</gene>
<feature type="region of interest" description="Disordered" evidence="1">
    <location>
        <begin position="1"/>
        <end position="28"/>
    </location>
</feature>
<organism evidence="2 3">
    <name type="scientific">Symbiochloris irregularis</name>
    <dbReference type="NCBI Taxonomy" id="706552"/>
    <lineage>
        <taxon>Eukaryota</taxon>
        <taxon>Viridiplantae</taxon>
        <taxon>Chlorophyta</taxon>
        <taxon>core chlorophytes</taxon>
        <taxon>Trebouxiophyceae</taxon>
        <taxon>Trebouxiales</taxon>
        <taxon>Trebouxiaceae</taxon>
        <taxon>Symbiochloris</taxon>
    </lineage>
</organism>
<keyword evidence="3" id="KW-1185">Reference proteome</keyword>
<dbReference type="AlphaFoldDB" id="A0AAW1P256"/>
<proteinExistence type="predicted"/>
<evidence type="ECO:0000313" key="2">
    <source>
        <dbReference type="EMBL" id="KAK9801363.1"/>
    </source>
</evidence>
<name>A0AAW1P256_9CHLO</name>